<feature type="domain" description="Bacterial Alpha-2-macroglobulin MG5" evidence="4">
    <location>
        <begin position="304"/>
        <end position="418"/>
    </location>
</feature>
<name>A0A0F9DS98_9ZZZZ</name>
<dbReference type="AlphaFoldDB" id="A0A0F9DS98"/>
<organism evidence="5">
    <name type="scientific">marine sediment metagenome</name>
    <dbReference type="NCBI Taxonomy" id="412755"/>
    <lineage>
        <taxon>unclassified sequences</taxon>
        <taxon>metagenomes</taxon>
        <taxon>ecological metagenomes</taxon>
    </lineage>
</organism>
<feature type="domain" description="Bacterial Alpha-2-macroglobulin MG6" evidence="3">
    <location>
        <begin position="437"/>
        <end position="514"/>
    </location>
</feature>
<evidence type="ECO:0000259" key="2">
    <source>
        <dbReference type="Pfam" id="PF11974"/>
    </source>
</evidence>
<dbReference type="InterPro" id="IPR041462">
    <property type="entry name" value="Bact_A2M_MG6"/>
</dbReference>
<reference evidence="5" key="1">
    <citation type="journal article" date="2015" name="Nature">
        <title>Complex archaea that bridge the gap between prokaryotes and eukaryotes.</title>
        <authorList>
            <person name="Spang A."/>
            <person name="Saw J.H."/>
            <person name="Jorgensen S.L."/>
            <person name="Zaremba-Niedzwiedzka K."/>
            <person name="Martijn J."/>
            <person name="Lind A.E."/>
            <person name="van Eijk R."/>
            <person name="Schleper C."/>
            <person name="Guy L."/>
            <person name="Ettema T.J."/>
        </authorList>
    </citation>
    <scope>NUCLEOTIDE SEQUENCE</scope>
</reference>
<dbReference type="InterPro" id="IPR021868">
    <property type="entry name" value="Alpha_2_Macroglob_MG3"/>
</dbReference>
<dbReference type="Gene3D" id="2.60.40.1930">
    <property type="match status" value="1"/>
</dbReference>
<evidence type="ECO:0000259" key="4">
    <source>
        <dbReference type="Pfam" id="PF17972"/>
    </source>
</evidence>
<gene>
    <name evidence="5" type="ORF">LCGC14_2454430</name>
</gene>
<dbReference type="PANTHER" id="PTHR40094">
    <property type="entry name" value="ALPHA-2-MACROGLOBULIN HOMOLOG"/>
    <property type="match status" value="1"/>
</dbReference>
<dbReference type="Pfam" id="PF17962">
    <property type="entry name" value="bMG6"/>
    <property type="match status" value="1"/>
</dbReference>
<feature type="non-terminal residue" evidence="5">
    <location>
        <position position="1"/>
    </location>
</feature>
<feature type="non-terminal residue" evidence="5">
    <location>
        <position position="514"/>
    </location>
</feature>
<accession>A0A0F9DS98</accession>
<dbReference type="InterPro" id="IPR002890">
    <property type="entry name" value="MG2"/>
</dbReference>
<evidence type="ECO:0000259" key="1">
    <source>
        <dbReference type="Pfam" id="PF01835"/>
    </source>
</evidence>
<feature type="domain" description="Alpha-2-macroglobulin MG3" evidence="2">
    <location>
        <begin position="105"/>
        <end position="199"/>
    </location>
</feature>
<dbReference type="InterPro" id="IPR041203">
    <property type="entry name" value="Bact_A2M_MG5"/>
</dbReference>
<evidence type="ECO:0000313" key="5">
    <source>
        <dbReference type="EMBL" id="KKL20541.1"/>
    </source>
</evidence>
<dbReference type="PANTHER" id="PTHR40094:SF1">
    <property type="entry name" value="UBIQUITIN DOMAIN-CONTAINING PROTEIN"/>
    <property type="match status" value="1"/>
</dbReference>
<dbReference type="Pfam" id="PF01835">
    <property type="entry name" value="MG2"/>
    <property type="match status" value="1"/>
</dbReference>
<dbReference type="GO" id="GO:0004866">
    <property type="term" value="F:endopeptidase inhibitor activity"/>
    <property type="evidence" value="ECO:0007669"/>
    <property type="project" value="InterPro"/>
</dbReference>
<evidence type="ECO:0008006" key="6">
    <source>
        <dbReference type="Google" id="ProtNLM"/>
    </source>
</evidence>
<comment type="caution">
    <text evidence="5">The sequence shown here is derived from an EMBL/GenBank/DDBJ whole genome shotgun (WGS) entry which is preliminary data.</text>
</comment>
<dbReference type="Pfam" id="PF11974">
    <property type="entry name" value="bMG3"/>
    <property type="match status" value="1"/>
</dbReference>
<feature type="domain" description="Macroglobulin" evidence="1">
    <location>
        <begin position="206"/>
        <end position="293"/>
    </location>
</feature>
<evidence type="ECO:0000259" key="3">
    <source>
        <dbReference type="Pfam" id="PF17962"/>
    </source>
</evidence>
<protein>
    <recommendedName>
        <fullName evidence="6">Macroglobulin domain-containing protein</fullName>
    </recommendedName>
</protein>
<dbReference type="Pfam" id="PF17972">
    <property type="entry name" value="bMG5"/>
    <property type="match status" value="1"/>
</dbReference>
<proteinExistence type="predicted"/>
<sequence>WNTYSLDLSELIESEPGAIYRVELGFRQKHSLFPCQGDNEDEDYMEYIEEEYEQSLEAELSYWDAVESYYYDDGYYYYYDWNEREDPCSPSYYGKHRSVARNVLASDLGIIAKGGSDNSMSVAITDLRTTEPLSGVEIEIYNYQQQPIGSIRTDDNGLASVSLENKPFLLIALLGKLRGYLRLDDGSSLSLSRFDVSGNVIQKGVKAFIYGERGVWRPGDTLFLTFMLEDRKQLLPPDHPVKFELLNPQGQLVKKMIRSSSVHGFYSFVTATLPDAPTGNWTARIKIGGLTFTKWLRIETVKPNRMKINLDFGTEMLSVADPSVRGKLEVAWLHGAVARNLRANVSVVLNQMNTRFDKFRDYNFDDPVRTYYAEEHTLFDGRLGETGKASFSTNIRTGTSSPGMLRASFITRVFEESGEFSIDRHSVPFSPYSGYVGIKTPKGDKARGMLLTDTTHIVELVTVDPDGNPVDRNNLDVKIYKVSWRGGWDAGYDNLASYVGGSEHQPVHSSKVNI</sequence>
<dbReference type="EMBL" id="LAZR01038057">
    <property type="protein sequence ID" value="KKL20541.1"/>
    <property type="molecule type" value="Genomic_DNA"/>
</dbReference>
<dbReference type="InterPro" id="IPR051802">
    <property type="entry name" value="YfhM-like"/>
</dbReference>